<keyword evidence="5" id="KW-1133">Transmembrane helix</keyword>
<dbReference type="Gene3D" id="2.60.40.4100">
    <property type="entry name" value="Zona pellucida, ZP-C domain"/>
    <property type="match status" value="1"/>
</dbReference>
<keyword evidence="2" id="KW-0677">Repeat</keyword>
<dbReference type="OrthoDB" id="5975175at2759"/>
<sequence length="503" mass="55312">MHVKELSSMAKFLILASFVHLCTGQAGVFQLRAAELRVSESSQNAIVVVENTGNLAESGAVRITTVDGTAKAGEDYTALTDQRHEFPFGVSRIEVSIPMILNPEIEGEESFVVNMRLDGPSSPSQALGARTTMTVTIIDHIPEKKVQGSKGGNITVDSESKIQIVCQSDYIEVSLKFSDFPGLVVDSSLHLEDTACGVGYKDDTMVKFTFGLEACKTEQEDDGKKIYYRNTVYLNTTGQPSDDDAITREHLKVIPFQCGYNKKATISKVSYNPRSTLFTTDAEGFGNFTYFMDMYEDKSNSKAVTEFPKEVGLGEKMYFGFRVESGDSKLIVFPEVCKATSSSSFDSTPDHLIIENACSRDNTLEYQYGQKSQHFFNVAAFRFKAGFDDVYMHCKVTVCRENDDGSRCAKGCEPSKRKRRSTEEDMSANLYIGPLKPKAMTNEPVEEHSYRESESDSSMVLIVAVLVGVLGAVAIGLIAAVIIISRRRNSSGKGASLIVAEEI</sequence>
<dbReference type="InterPro" id="IPR038081">
    <property type="entry name" value="CalX-like_sf"/>
</dbReference>
<feature type="domain" description="ZP" evidence="7">
    <location>
        <begin position="165"/>
        <end position="415"/>
    </location>
</feature>
<name>A0A9W9YJQ1_9CNID</name>
<dbReference type="InterPro" id="IPR055356">
    <property type="entry name" value="ZP-N"/>
</dbReference>
<keyword evidence="5" id="KW-0812">Transmembrane</keyword>
<dbReference type="Proteomes" id="UP001163046">
    <property type="component" value="Unassembled WGS sequence"/>
</dbReference>
<accession>A0A9W9YJQ1</accession>
<feature type="transmembrane region" description="Helical" evidence="5">
    <location>
        <begin position="459"/>
        <end position="484"/>
    </location>
</feature>
<dbReference type="Gene3D" id="2.60.40.2030">
    <property type="match status" value="1"/>
</dbReference>
<protein>
    <recommendedName>
        <fullName evidence="7">ZP domain-containing protein</fullName>
    </recommendedName>
</protein>
<dbReference type="AlphaFoldDB" id="A0A9W9YJQ1"/>
<organism evidence="8 9">
    <name type="scientific">Desmophyllum pertusum</name>
    <dbReference type="NCBI Taxonomy" id="174260"/>
    <lineage>
        <taxon>Eukaryota</taxon>
        <taxon>Metazoa</taxon>
        <taxon>Cnidaria</taxon>
        <taxon>Anthozoa</taxon>
        <taxon>Hexacorallia</taxon>
        <taxon>Scleractinia</taxon>
        <taxon>Caryophylliina</taxon>
        <taxon>Caryophylliidae</taxon>
        <taxon>Desmophyllum</taxon>
    </lineage>
</organism>
<dbReference type="SMART" id="SM00237">
    <property type="entry name" value="Calx_beta"/>
    <property type="match status" value="1"/>
</dbReference>
<dbReference type="InterPro" id="IPR003644">
    <property type="entry name" value="Calx_beta"/>
</dbReference>
<dbReference type="Gene3D" id="2.60.40.3210">
    <property type="entry name" value="Zona pellucida, ZP-N domain"/>
    <property type="match status" value="1"/>
</dbReference>
<dbReference type="GO" id="GO:0007154">
    <property type="term" value="P:cell communication"/>
    <property type="evidence" value="ECO:0007669"/>
    <property type="project" value="InterPro"/>
</dbReference>
<evidence type="ECO:0000256" key="1">
    <source>
        <dbReference type="ARBA" id="ARBA00022729"/>
    </source>
</evidence>
<keyword evidence="9" id="KW-1185">Reference proteome</keyword>
<evidence type="ECO:0000256" key="2">
    <source>
        <dbReference type="ARBA" id="ARBA00022737"/>
    </source>
</evidence>
<evidence type="ECO:0000256" key="3">
    <source>
        <dbReference type="ARBA" id="ARBA00022837"/>
    </source>
</evidence>
<dbReference type="PANTHER" id="PTHR14002:SF43">
    <property type="entry name" value="DELTA-LIKE PROTEIN"/>
    <property type="match status" value="1"/>
</dbReference>
<feature type="signal peptide" evidence="6">
    <location>
        <begin position="1"/>
        <end position="24"/>
    </location>
</feature>
<dbReference type="GO" id="GO:0016020">
    <property type="term" value="C:membrane"/>
    <property type="evidence" value="ECO:0007669"/>
    <property type="project" value="InterPro"/>
</dbReference>
<dbReference type="Pfam" id="PF03160">
    <property type="entry name" value="Calx-beta"/>
    <property type="match status" value="1"/>
</dbReference>
<keyword evidence="4" id="KW-1015">Disulfide bond</keyword>
<reference evidence="8" key="1">
    <citation type="submission" date="2023-01" db="EMBL/GenBank/DDBJ databases">
        <title>Genome assembly of the deep-sea coral Lophelia pertusa.</title>
        <authorList>
            <person name="Herrera S."/>
            <person name="Cordes E."/>
        </authorList>
    </citation>
    <scope>NUCLEOTIDE SEQUENCE</scope>
    <source>
        <strain evidence="8">USNM1676648</strain>
        <tissue evidence="8">Polyp</tissue>
    </source>
</reference>
<keyword evidence="5" id="KW-0472">Membrane</keyword>
<evidence type="ECO:0000256" key="4">
    <source>
        <dbReference type="ARBA" id="ARBA00023157"/>
    </source>
</evidence>
<keyword evidence="3" id="KW-0106">Calcium</keyword>
<evidence type="ECO:0000259" key="7">
    <source>
        <dbReference type="PROSITE" id="PS51034"/>
    </source>
</evidence>
<keyword evidence="1 6" id="KW-0732">Signal</keyword>
<gene>
    <name evidence="8" type="ORF">OS493_031077</name>
</gene>
<dbReference type="Pfam" id="PF00100">
    <property type="entry name" value="Zona_pellucida"/>
    <property type="match status" value="1"/>
</dbReference>
<proteinExistence type="predicted"/>
<evidence type="ECO:0000313" key="8">
    <source>
        <dbReference type="EMBL" id="KAJ7353937.1"/>
    </source>
</evidence>
<dbReference type="EMBL" id="MU827336">
    <property type="protein sequence ID" value="KAJ7353937.1"/>
    <property type="molecule type" value="Genomic_DNA"/>
</dbReference>
<dbReference type="SUPFAM" id="SSF141072">
    <property type="entry name" value="CalX-like"/>
    <property type="match status" value="1"/>
</dbReference>
<dbReference type="InterPro" id="IPR001507">
    <property type="entry name" value="ZP_dom"/>
</dbReference>
<comment type="caution">
    <text evidence="8">The sequence shown here is derived from an EMBL/GenBank/DDBJ whole genome shotgun (WGS) entry which is preliminary data.</text>
</comment>
<dbReference type="Pfam" id="PF23344">
    <property type="entry name" value="ZP-N"/>
    <property type="match status" value="1"/>
</dbReference>
<dbReference type="InterPro" id="IPR042235">
    <property type="entry name" value="ZP-C_dom"/>
</dbReference>
<evidence type="ECO:0000313" key="9">
    <source>
        <dbReference type="Proteomes" id="UP001163046"/>
    </source>
</evidence>
<dbReference type="InterPro" id="IPR055355">
    <property type="entry name" value="ZP-C"/>
</dbReference>
<evidence type="ECO:0000256" key="5">
    <source>
        <dbReference type="SAM" id="Phobius"/>
    </source>
</evidence>
<dbReference type="SMART" id="SM00241">
    <property type="entry name" value="ZP"/>
    <property type="match status" value="1"/>
</dbReference>
<dbReference type="PROSITE" id="PS51034">
    <property type="entry name" value="ZP_2"/>
    <property type="match status" value="1"/>
</dbReference>
<feature type="chain" id="PRO_5040819614" description="ZP domain-containing protein" evidence="6">
    <location>
        <begin position="25"/>
        <end position="503"/>
    </location>
</feature>
<dbReference type="PANTHER" id="PTHR14002">
    <property type="entry name" value="ENDOGLIN/TGF-BETA RECEPTOR TYPE III"/>
    <property type="match status" value="1"/>
</dbReference>
<evidence type="ECO:0000256" key="6">
    <source>
        <dbReference type="SAM" id="SignalP"/>
    </source>
</evidence>